<protein>
    <recommendedName>
        <fullName evidence="9">Cobalamin biosynthesis protein CobD</fullName>
    </recommendedName>
</protein>
<name>A0A929G0B5_9PSEU</name>
<evidence type="ECO:0000256" key="6">
    <source>
        <dbReference type="ARBA" id="ARBA00022692"/>
    </source>
</evidence>
<dbReference type="GO" id="GO:0005886">
    <property type="term" value="C:plasma membrane"/>
    <property type="evidence" value="ECO:0007669"/>
    <property type="project" value="UniProtKB-SubCell"/>
</dbReference>
<dbReference type="NCBIfam" id="TIGR00380">
    <property type="entry name" value="cobal_cbiB"/>
    <property type="match status" value="1"/>
</dbReference>
<dbReference type="Proteomes" id="UP000598360">
    <property type="component" value="Unassembled WGS sequence"/>
</dbReference>
<gene>
    <name evidence="9" type="primary">cobD</name>
    <name evidence="10" type="ORF">IQ251_09325</name>
</gene>
<keyword evidence="8 9" id="KW-0472">Membrane</keyword>
<keyword evidence="4 9" id="KW-1003">Cell membrane</keyword>
<dbReference type="HAMAP" id="MF_00024">
    <property type="entry name" value="CobD_CbiB"/>
    <property type="match status" value="1"/>
</dbReference>
<keyword evidence="11" id="KW-1185">Reference proteome</keyword>
<proteinExistence type="inferred from homology"/>
<dbReference type="NCBIfam" id="NF002276">
    <property type="entry name" value="PRK01209.1-4"/>
    <property type="match status" value="1"/>
</dbReference>
<dbReference type="AlphaFoldDB" id="A0A929G0B5"/>
<dbReference type="InterPro" id="IPR004485">
    <property type="entry name" value="Cobalamin_biosynth_CobD/CbiB"/>
</dbReference>
<evidence type="ECO:0000256" key="7">
    <source>
        <dbReference type="ARBA" id="ARBA00022989"/>
    </source>
</evidence>
<feature type="transmembrane region" description="Helical" evidence="9">
    <location>
        <begin position="293"/>
        <end position="310"/>
    </location>
</feature>
<reference evidence="10" key="1">
    <citation type="submission" date="2020-10" db="EMBL/GenBank/DDBJ databases">
        <title>Diversity and distribution of actinomycetes associated with coral in the coast of Hainan.</title>
        <authorList>
            <person name="Li F."/>
        </authorList>
    </citation>
    <scope>NUCLEOTIDE SEQUENCE</scope>
    <source>
        <strain evidence="10">HNM0983</strain>
    </source>
</reference>
<dbReference type="GO" id="GO:0015420">
    <property type="term" value="F:ABC-type vitamin B12 transporter activity"/>
    <property type="evidence" value="ECO:0007669"/>
    <property type="project" value="UniProtKB-UniRule"/>
</dbReference>
<evidence type="ECO:0000256" key="3">
    <source>
        <dbReference type="ARBA" id="ARBA00006263"/>
    </source>
</evidence>
<evidence type="ECO:0000256" key="9">
    <source>
        <dbReference type="HAMAP-Rule" id="MF_00024"/>
    </source>
</evidence>
<keyword evidence="7 9" id="KW-1133">Transmembrane helix</keyword>
<dbReference type="GO" id="GO:0048472">
    <property type="term" value="F:threonine-phosphate decarboxylase activity"/>
    <property type="evidence" value="ECO:0007669"/>
    <property type="project" value="InterPro"/>
</dbReference>
<sequence length="313" mass="31419">MSAGRAVGLLLGVAADAAFGDPRRGHPVAAFGRAAQAVERVLYRDGRAAGAVHAAVLVGGAVGIGALVQRPARRGPVTEAALTAATTWAVLGGSSLGDEGAAMARVLDAGDVAAARDRLGHLCGRDPRSLDGPGLARATVESVAENTSDAVVAPLLCGAVAGIPGMFGYRAANTLDAMVGNRSLRYREFGWAAARLDDLLNLVPSRAAAALTALGAPVVGGSAPGAWRAWRRDAAAHPSPNAGQVEAAFAGALQIRLGGRIVYGSITEQRPILGDGRTADAGDVTRGVELSRVVGAAAAVLAAGLALLAGRRR</sequence>
<comment type="subcellular location">
    <subcellularLocation>
        <location evidence="1 9">Cell membrane</location>
        <topology evidence="1 9">Multi-pass membrane protein</topology>
    </subcellularLocation>
</comment>
<comment type="caution">
    <text evidence="10">The sequence shown here is derived from an EMBL/GenBank/DDBJ whole genome shotgun (WGS) entry which is preliminary data.</text>
</comment>
<evidence type="ECO:0000256" key="2">
    <source>
        <dbReference type="ARBA" id="ARBA00004953"/>
    </source>
</evidence>
<comment type="similarity">
    <text evidence="3 9">Belongs to the CobD/CbiB family.</text>
</comment>
<evidence type="ECO:0000256" key="1">
    <source>
        <dbReference type="ARBA" id="ARBA00004651"/>
    </source>
</evidence>
<comment type="function">
    <text evidence="9">Converts cobyric acid to cobinamide by the addition of aminopropanol on the F carboxylic group.</text>
</comment>
<dbReference type="PANTHER" id="PTHR34308">
    <property type="entry name" value="COBALAMIN BIOSYNTHESIS PROTEIN CBIB"/>
    <property type="match status" value="1"/>
</dbReference>
<comment type="caution">
    <text evidence="9">Lacks conserved residue(s) required for the propagation of feature annotation.</text>
</comment>
<evidence type="ECO:0000256" key="4">
    <source>
        <dbReference type="ARBA" id="ARBA00022475"/>
    </source>
</evidence>
<evidence type="ECO:0000256" key="5">
    <source>
        <dbReference type="ARBA" id="ARBA00022573"/>
    </source>
</evidence>
<keyword evidence="6 9" id="KW-0812">Transmembrane</keyword>
<comment type="pathway">
    <text evidence="2 9">Cofactor biosynthesis; adenosylcobalamin biosynthesis.</text>
</comment>
<dbReference type="GO" id="GO:0009236">
    <property type="term" value="P:cobalamin biosynthetic process"/>
    <property type="evidence" value="ECO:0007669"/>
    <property type="project" value="UniProtKB-UniRule"/>
</dbReference>
<organism evidence="10 11">
    <name type="scientific">Saccharopolyspora montiporae</name>
    <dbReference type="NCBI Taxonomy" id="2781240"/>
    <lineage>
        <taxon>Bacteria</taxon>
        <taxon>Bacillati</taxon>
        <taxon>Actinomycetota</taxon>
        <taxon>Actinomycetes</taxon>
        <taxon>Pseudonocardiales</taxon>
        <taxon>Pseudonocardiaceae</taxon>
        <taxon>Saccharopolyspora</taxon>
    </lineage>
</organism>
<dbReference type="RefSeq" id="WP_193928080.1">
    <property type="nucleotide sequence ID" value="NZ_JADEYC010000014.1"/>
</dbReference>
<dbReference type="Pfam" id="PF03186">
    <property type="entry name" value="CobD_Cbib"/>
    <property type="match status" value="1"/>
</dbReference>
<dbReference type="PANTHER" id="PTHR34308:SF1">
    <property type="entry name" value="COBALAMIN BIOSYNTHESIS PROTEIN CBIB"/>
    <property type="match status" value="1"/>
</dbReference>
<evidence type="ECO:0000313" key="10">
    <source>
        <dbReference type="EMBL" id="MBE9374647.1"/>
    </source>
</evidence>
<keyword evidence="5 9" id="KW-0169">Cobalamin biosynthesis</keyword>
<evidence type="ECO:0000256" key="8">
    <source>
        <dbReference type="ARBA" id="ARBA00023136"/>
    </source>
</evidence>
<dbReference type="EMBL" id="JADEYC010000014">
    <property type="protein sequence ID" value="MBE9374647.1"/>
    <property type="molecule type" value="Genomic_DNA"/>
</dbReference>
<evidence type="ECO:0000313" key="11">
    <source>
        <dbReference type="Proteomes" id="UP000598360"/>
    </source>
</evidence>
<accession>A0A929G0B5</accession>